<dbReference type="SUPFAM" id="SSF53383">
    <property type="entry name" value="PLP-dependent transferases"/>
    <property type="match status" value="1"/>
</dbReference>
<feature type="domain" description="Aminotransferase class V" evidence="5">
    <location>
        <begin position="2"/>
        <end position="369"/>
    </location>
</feature>
<dbReference type="Gene3D" id="3.40.640.10">
    <property type="entry name" value="Type I PLP-dependent aspartate aminotransferase-like (Major domain)"/>
    <property type="match status" value="1"/>
</dbReference>
<dbReference type="Pfam" id="PF00266">
    <property type="entry name" value="Aminotran_5"/>
    <property type="match status" value="1"/>
</dbReference>
<evidence type="ECO:0000256" key="1">
    <source>
        <dbReference type="ARBA" id="ARBA00001933"/>
    </source>
</evidence>
<keyword evidence="6" id="KW-0808">Transferase</keyword>
<evidence type="ECO:0000259" key="5">
    <source>
        <dbReference type="Pfam" id="PF00266"/>
    </source>
</evidence>
<dbReference type="EMBL" id="DXEW01000007">
    <property type="protein sequence ID" value="HIX50014.1"/>
    <property type="molecule type" value="Genomic_DNA"/>
</dbReference>
<dbReference type="InterPro" id="IPR000192">
    <property type="entry name" value="Aminotrans_V_dom"/>
</dbReference>
<dbReference type="InterPro" id="IPR015421">
    <property type="entry name" value="PyrdxlP-dep_Trfase_major"/>
</dbReference>
<comment type="cofactor">
    <cofactor evidence="1 4">
        <name>pyridoxal 5'-phosphate</name>
        <dbReference type="ChEBI" id="CHEBI:597326"/>
    </cofactor>
</comment>
<reference evidence="6" key="1">
    <citation type="journal article" date="2021" name="PeerJ">
        <title>Extensive microbial diversity within the chicken gut microbiome revealed by metagenomics and culture.</title>
        <authorList>
            <person name="Gilroy R."/>
            <person name="Ravi A."/>
            <person name="Getino M."/>
            <person name="Pursley I."/>
            <person name="Horton D.L."/>
            <person name="Alikhan N.F."/>
            <person name="Baker D."/>
            <person name="Gharbi K."/>
            <person name="Hall N."/>
            <person name="Watson M."/>
            <person name="Adriaenssens E.M."/>
            <person name="Foster-Nyarko E."/>
            <person name="Jarju S."/>
            <person name="Secka A."/>
            <person name="Antonio M."/>
            <person name="Oren A."/>
            <person name="Chaudhuri R.R."/>
            <person name="La Ragione R."/>
            <person name="Hildebrand F."/>
            <person name="Pallen M.J."/>
        </authorList>
    </citation>
    <scope>NUCLEOTIDE SEQUENCE</scope>
    <source>
        <strain evidence="6">2189</strain>
    </source>
</reference>
<keyword evidence="2" id="KW-0663">Pyridoxal phosphate</keyword>
<dbReference type="InterPro" id="IPR015424">
    <property type="entry name" value="PyrdxlP-dep_Trfase"/>
</dbReference>
<gene>
    <name evidence="6" type="ORF">H9851_01905</name>
</gene>
<dbReference type="PANTHER" id="PTHR43586">
    <property type="entry name" value="CYSTEINE DESULFURASE"/>
    <property type="match status" value="1"/>
</dbReference>
<name>A0A9D1W075_9FIRM</name>
<evidence type="ECO:0000313" key="7">
    <source>
        <dbReference type="Proteomes" id="UP000886847"/>
    </source>
</evidence>
<proteinExistence type="inferred from homology"/>
<evidence type="ECO:0000256" key="2">
    <source>
        <dbReference type="ARBA" id="ARBA00022898"/>
    </source>
</evidence>
<dbReference type="PANTHER" id="PTHR43586:SF4">
    <property type="entry name" value="ISOPENICILLIN N EPIMERASE"/>
    <property type="match status" value="1"/>
</dbReference>
<dbReference type="GO" id="GO:0008483">
    <property type="term" value="F:transaminase activity"/>
    <property type="evidence" value="ECO:0007669"/>
    <property type="project" value="UniProtKB-KW"/>
</dbReference>
<comment type="similarity">
    <text evidence="3">Belongs to the class-V pyridoxal-phosphate-dependent aminotransferase family.</text>
</comment>
<dbReference type="Gene3D" id="3.90.1150.10">
    <property type="entry name" value="Aspartate Aminotransferase, domain 1"/>
    <property type="match status" value="1"/>
</dbReference>
<reference evidence="6" key="2">
    <citation type="submission" date="2021-04" db="EMBL/GenBank/DDBJ databases">
        <authorList>
            <person name="Gilroy R."/>
        </authorList>
    </citation>
    <scope>NUCLEOTIDE SEQUENCE</scope>
    <source>
        <strain evidence="6">2189</strain>
    </source>
</reference>
<sequence length="380" mass="40162">MIYFDNAATGGRKQRAVVQAVLASIEGICANPGRSGHALAAALAKNLSAARERLCSFFGNTDPDRTVFTRGCTEALNIALFSLPSLQTNGRLPHIVTTAAEHNAVLRPLFSLRRAGKIALTVVPLREGRVPPEDIAAAVREDTAACAFTLASNVTGAAIDPAAVRARIPPHVLTVCDGAQTCGHIPVHMQQAGIDALCVAGHKGMGGIQGSGALLFSARFDPLPLLFGGSGVLSADEDMPPFYPERLEAGTLSYPAILSLAEGTLHLQLHMERESRRLLRLTRQLHAGLQEIDGLRLYSMPNPFGIAAFACPTLQSELFAQRLSDEYAIAVRGGLHCAPRMHAGLGTAECGLVRASLSPANTAQEVRAFLSAVRAVAENV</sequence>
<dbReference type="InterPro" id="IPR020578">
    <property type="entry name" value="Aminotrans_V_PyrdxlP_BS"/>
</dbReference>
<dbReference type="AlphaFoldDB" id="A0A9D1W075"/>
<dbReference type="InterPro" id="IPR015422">
    <property type="entry name" value="PyrdxlP-dep_Trfase_small"/>
</dbReference>
<evidence type="ECO:0000256" key="4">
    <source>
        <dbReference type="RuleBase" id="RU004504"/>
    </source>
</evidence>
<comment type="caution">
    <text evidence="6">The sequence shown here is derived from an EMBL/GenBank/DDBJ whole genome shotgun (WGS) entry which is preliminary data.</text>
</comment>
<evidence type="ECO:0000313" key="6">
    <source>
        <dbReference type="EMBL" id="HIX50014.1"/>
    </source>
</evidence>
<keyword evidence="6" id="KW-0032">Aminotransferase</keyword>
<organism evidence="6 7">
    <name type="scientific">Candidatus Borkfalkia faecavium</name>
    <dbReference type="NCBI Taxonomy" id="2838508"/>
    <lineage>
        <taxon>Bacteria</taxon>
        <taxon>Bacillati</taxon>
        <taxon>Bacillota</taxon>
        <taxon>Clostridia</taxon>
        <taxon>Christensenellales</taxon>
        <taxon>Christensenellaceae</taxon>
        <taxon>Candidatus Borkfalkia</taxon>
    </lineage>
</organism>
<dbReference type="Proteomes" id="UP000886847">
    <property type="component" value="Unassembled WGS sequence"/>
</dbReference>
<evidence type="ECO:0000256" key="3">
    <source>
        <dbReference type="RuleBase" id="RU004075"/>
    </source>
</evidence>
<accession>A0A9D1W075</accession>
<dbReference type="PROSITE" id="PS00595">
    <property type="entry name" value="AA_TRANSFER_CLASS_5"/>
    <property type="match status" value="1"/>
</dbReference>
<protein>
    <submittedName>
        <fullName evidence="6">Aminotransferase class V-fold PLP-dependent enzyme</fullName>
    </submittedName>
</protein>